<gene>
    <name evidence="2" type="ORF">Prum_092840</name>
</gene>
<evidence type="ECO:0000313" key="3">
    <source>
        <dbReference type="Proteomes" id="UP000482960"/>
    </source>
</evidence>
<dbReference type="AlphaFoldDB" id="A0A6V8LEH2"/>
<sequence length="137" mass="15005">MASEIWTCALDARWDGVQRWFHGDIAQGNLLLNGGQLAAVIDFGTCGVGDPSCDLAVAWTLLTGDGRRAFRERLCVDDATWARGRGWALWKTLVNYANALDDGEAATASSRRILDQIFTEYTDGDKPVGQAARRVSR</sequence>
<dbReference type="Pfam" id="PF01636">
    <property type="entry name" value="APH"/>
    <property type="match status" value="1"/>
</dbReference>
<comment type="caution">
    <text evidence="2">The sequence shown here is derived from an EMBL/GenBank/DDBJ whole genome shotgun (WGS) entry which is preliminary data.</text>
</comment>
<dbReference type="SUPFAM" id="SSF56112">
    <property type="entry name" value="Protein kinase-like (PK-like)"/>
    <property type="match status" value="1"/>
</dbReference>
<dbReference type="EMBL" id="BLPG01000002">
    <property type="protein sequence ID" value="GFJ95642.1"/>
    <property type="molecule type" value="Genomic_DNA"/>
</dbReference>
<reference evidence="2 3" key="1">
    <citation type="submission" date="2020-03" db="EMBL/GenBank/DDBJ databases">
        <title>Whole genome shotgun sequence of Phytohabitans rumicis NBRC 108638.</title>
        <authorList>
            <person name="Komaki H."/>
            <person name="Tamura T."/>
        </authorList>
    </citation>
    <scope>NUCLEOTIDE SEQUENCE [LARGE SCALE GENOMIC DNA]</scope>
    <source>
        <strain evidence="2 3">NBRC 108638</strain>
    </source>
</reference>
<dbReference type="RefSeq" id="WP_308785452.1">
    <property type="nucleotide sequence ID" value="NZ_BLPG01000002.1"/>
</dbReference>
<dbReference type="Gene3D" id="3.90.1200.10">
    <property type="match status" value="1"/>
</dbReference>
<name>A0A6V8LEH2_9ACTN</name>
<evidence type="ECO:0000313" key="2">
    <source>
        <dbReference type="EMBL" id="GFJ95642.1"/>
    </source>
</evidence>
<dbReference type="InterPro" id="IPR002575">
    <property type="entry name" value="Aminoglycoside_PTrfase"/>
</dbReference>
<reference evidence="2 3" key="2">
    <citation type="submission" date="2020-03" db="EMBL/GenBank/DDBJ databases">
        <authorList>
            <person name="Ichikawa N."/>
            <person name="Kimura A."/>
            <person name="Kitahashi Y."/>
            <person name="Uohara A."/>
        </authorList>
    </citation>
    <scope>NUCLEOTIDE SEQUENCE [LARGE SCALE GENOMIC DNA]</scope>
    <source>
        <strain evidence="2 3">NBRC 108638</strain>
    </source>
</reference>
<organism evidence="2 3">
    <name type="scientific">Phytohabitans rumicis</name>
    <dbReference type="NCBI Taxonomy" id="1076125"/>
    <lineage>
        <taxon>Bacteria</taxon>
        <taxon>Bacillati</taxon>
        <taxon>Actinomycetota</taxon>
        <taxon>Actinomycetes</taxon>
        <taxon>Micromonosporales</taxon>
        <taxon>Micromonosporaceae</taxon>
    </lineage>
</organism>
<accession>A0A6V8LEH2</accession>
<protein>
    <recommendedName>
        <fullName evidence="1">Aminoglycoside phosphotransferase domain-containing protein</fullName>
    </recommendedName>
</protein>
<evidence type="ECO:0000259" key="1">
    <source>
        <dbReference type="Pfam" id="PF01636"/>
    </source>
</evidence>
<dbReference type="InterPro" id="IPR011009">
    <property type="entry name" value="Kinase-like_dom_sf"/>
</dbReference>
<proteinExistence type="predicted"/>
<feature type="domain" description="Aminoglycoside phosphotransferase" evidence="1">
    <location>
        <begin position="8"/>
        <end position="87"/>
    </location>
</feature>
<keyword evidence="3" id="KW-1185">Reference proteome</keyword>
<dbReference type="Proteomes" id="UP000482960">
    <property type="component" value="Unassembled WGS sequence"/>
</dbReference>